<proteinExistence type="predicted"/>
<reference evidence="1" key="1">
    <citation type="submission" date="2015-12" db="EMBL/GenBank/DDBJ databases">
        <title>Gene expression during late stages of embryo sac development: a critical building block for successful pollen-pistil interactions.</title>
        <authorList>
            <person name="Liu Y."/>
            <person name="Joly V."/>
            <person name="Sabar M."/>
            <person name="Matton D.P."/>
        </authorList>
    </citation>
    <scope>NUCLEOTIDE SEQUENCE</scope>
</reference>
<evidence type="ECO:0000313" key="1">
    <source>
        <dbReference type="EMBL" id="JAP12639.1"/>
    </source>
</evidence>
<name>A0A0V0GWY6_SOLCH</name>
<organism evidence="1">
    <name type="scientific">Solanum chacoense</name>
    <name type="common">Chaco potato</name>
    <dbReference type="NCBI Taxonomy" id="4108"/>
    <lineage>
        <taxon>Eukaryota</taxon>
        <taxon>Viridiplantae</taxon>
        <taxon>Streptophyta</taxon>
        <taxon>Embryophyta</taxon>
        <taxon>Tracheophyta</taxon>
        <taxon>Spermatophyta</taxon>
        <taxon>Magnoliopsida</taxon>
        <taxon>eudicotyledons</taxon>
        <taxon>Gunneridae</taxon>
        <taxon>Pentapetalae</taxon>
        <taxon>asterids</taxon>
        <taxon>lamiids</taxon>
        <taxon>Solanales</taxon>
        <taxon>Solanaceae</taxon>
        <taxon>Solanoideae</taxon>
        <taxon>Solaneae</taxon>
        <taxon>Solanum</taxon>
    </lineage>
</organism>
<accession>A0A0V0GWY6</accession>
<protein>
    <submittedName>
        <fullName evidence="1">Putative ovule protein</fullName>
    </submittedName>
</protein>
<sequence>MIRSSQLNLVIGSLVPRLGFLIYDSEIYELQFHPHRCGSDSFSANALVHESARLSQIILTQLILMVYQ</sequence>
<dbReference type="AlphaFoldDB" id="A0A0V0GWY6"/>
<dbReference type="EMBL" id="GEDG01029286">
    <property type="protein sequence ID" value="JAP12639.1"/>
    <property type="molecule type" value="Transcribed_RNA"/>
</dbReference>